<evidence type="ECO:0000256" key="1">
    <source>
        <dbReference type="ARBA" id="ARBA00009764"/>
    </source>
</evidence>
<protein>
    <recommendedName>
        <fullName evidence="5">Flagellar hook-associated protein 2</fullName>
        <shortName evidence="5">HAP2</shortName>
    </recommendedName>
    <alternativeName>
        <fullName evidence="5">Flagellar cap protein</fullName>
    </alternativeName>
</protein>
<dbReference type="RefSeq" id="WP_187004931.1">
    <property type="nucleotide sequence ID" value="NZ_JACRWD010000001.1"/>
</dbReference>
<dbReference type="Proteomes" id="UP000611796">
    <property type="component" value="Unassembled WGS sequence"/>
</dbReference>
<keyword evidence="3 5" id="KW-0175">Coiled coil</keyword>
<comment type="caution">
    <text evidence="8">The sequence shown here is derived from an EMBL/GenBank/DDBJ whole genome shotgun (WGS) entry which is preliminary data.</text>
</comment>
<dbReference type="Pfam" id="PF02465">
    <property type="entry name" value="FliD_N"/>
    <property type="match status" value="1"/>
</dbReference>
<feature type="domain" description="Flagellar hook-associated protein 2 N-terminal" evidence="6">
    <location>
        <begin position="14"/>
        <end position="114"/>
    </location>
</feature>
<dbReference type="InterPro" id="IPR003481">
    <property type="entry name" value="FliD_N"/>
</dbReference>
<dbReference type="InterPro" id="IPR040026">
    <property type="entry name" value="FliD"/>
</dbReference>
<evidence type="ECO:0000256" key="5">
    <source>
        <dbReference type="RuleBase" id="RU362066"/>
    </source>
</evidence>
<evidence type="ECO:0000256" key="2">
    <source>
        <dbReference type="ARBA" id="ARBA00011255"/>
    </source>
</evidence>
<evidence type="ECO:0000313" key="8">
    <source>
        <dbReference type="EMBL" id="MBC6002511.1"/>
    </source>
</evidence>
<comment type="subcellular location">
    <subcellularLocation>
        <location evidence="5">Secreted</location>
    </subcellularLocation>
    <subcellularLocation>
        <location evidence="5">Bacterial flagellum</location>
    </subcellularLocation>
</comment>
<proteinExistence type="inferred from homology"/>
<evidence type="ECO:0000259" key="6">
    <source>
        <dbReference type="Pfam" id="PF02465"/>
    </source>
</evidence>
<reference evidence="8 9" key="1">
    <citation type="submission" date="2020-08" db="EMBL/GenBank/DDBJ databases">
        <authorList>
            <person name="Liu C."/>
            <person name="Sun Q."/>
        </authorList>
    </citation>
    <scope>NUCLEOTIDE SEQUENCE [LARGE SCALE GENOMIC DNA]</scope>
    <source>
        <strain evidence="8 9">NSJ-45</strain>
    </source>
</reference>
<dbReference type="Pfam" id="PF07196">
    <property type="entry name" value="Flagellin_IN"/>
    <property type="match status" value="1"/>
</dbReference>
<comment type="function">
    <text evidence="5">Required for morphogenesis and for the elongation of the flagellar filament by facilitating polymerization of the flagellin monomers at the tip of growing filament. Forms a capping structure, which prevents flagellin subunits (transported through the central channel of the flagellum) from leaking out without polymerization at the distal end.</text>
</comment>
<keyword evidence="9" id="KW-1185">Reference proteome</keyword>
<evidence type="ECO:0000256" key="3">
    <source>
        <dbReference type="ARBA" id="ARBA00023054"/>
    </source>
</evidence>
<dbReference type="PANTHER" id="PTHR30288">
    <property type="entry name" value="FLAGELLAR CAP/ASSEMBLY PROTEIN FLID"/>
    <property type="match status" value="1"/>
</dbReference>
<feature type="domain" description="Flagellar hook-associated protein 2 C-terminal" evidence="7">
    <location>
        <begin position="233"/>
        <end position="490"/>
    </location>
</feature>
<dbReference type="InterPro" id="IPR010810">
    <property type="entry name" value="Flagellin_hook_IN_motif"/>
</dbReference>
<keyword evidence="8" id="KW-0282">Flagellum</keyword>
<evidence type="ECO:0000256" key="4">
    <source>
        <dbReference type="ARBA" id="ARBA00023143"/>
    </source>
</evidence>
<gene>
    <name evidence="8" type="primary">fliD</name>
    <name evidence="8" type="ORF">H8891_01760</name>
</gene>
<evidence type="ECO:0000313" key="9">
    <source>
        <dbReference type="Proteomes" id="UP000611796"/>
    </source>
</evidence>
<keyword evidence="4 5" id="KW-0975">Bacterial flagellum</keyword>
<accession>A0ABR7K0J8</accession>
<keyword evidence="5" id="KW-0964">Secreted</keyword>
<organism evidence="8 9">
    <name type="scientific">Paeniclostridium hominis</name>
    <dbReference type="NCBI Taxonomy" id="2764329"/>
    <lineage>
        <taxon>Bacteria</taxon>
        <taxon>Bacillati</taxon>
        <taxon>Bacillota</taxon>
        <taxon>Clostridia</taxon>
        <taxon>Peptostreptococcales</taxon>
        <taxon>Peptostreptococcaceae</taxon>
        <taxon>Paeniclostridium</taxon>
    </lineage>
</organism>
<dbReference type="EMBL" id="JACRWD010000001">
    <property type="protein sequence ID" value="MBC6002511.1"/>
    <property type="molecule type" value="Genomic_DNA"/>
</dbReference>
<feature type="coiled-coil region" evidence="5">
    <location>
        <begin position="446"/>
        <end position="473"/>
    </location>
</feature>
<comment type="similarity">
    <text evidence="1 5">Belongs to the FliD family.</text>
</comment>
<dbReference type="Pfam" id="PF07195">
    <property type="entry name" value="FliD_C"/>
    <property type="match status" value="1"/>
</dbReference>
<keyword evidence="8" id="KW-0966">Cell projection</keyword>
<dbReference type="PANTHER" id="PTHR30288:SF0">
    <property type="entry name" value="FLAGELLAR HOOK-ASSOCIATED PROTEIN 2"/>
    <property type="match status" value="1"/>
</dbReference>
<evidence type="ECO:0000259" key="7">
    <source>
        <dbReference type="Pfam" id="PF07195"/>
    </source>
</evidence>
<dbReference type="InterPro" id="IPR010809">
    <property type="entry name" value="FliD_C"/>
</dbReference>
<sequence>MTRVNSVRLPGLATGMETDSVVKQMLSGEQNKVDRAKQKEQTIKWQQEIYRDVMKDIKSFQDKYFSVTSKDSIISSKAWNSLKVSSSNEKVMTATGSAGANDIDYSFTVEHLAKPASLSSDKLLKNGDQITKDVKLSELGLTGESKFSIKYGDGEKEISKEITINSDDTMDSLIAKINESTDGKVKASFSEMTGKLTIKTNKTGKSSKLNIVDSKNNPSDALKFLGLGNKVEGENAEIKVKSSDKTFDKTLEQESNSFTIDGINYSVHAEGTTEINSTQDVEPVVENMKKFVEDYNKIMDKVYGLITEKKNKDYSPLTDAQKEDMSEKEIEKWEKKAKIGLLRNDSEMRSFMDSMQNAIFGKNAQFLNKCGLTSSEDYNKRGQLSINEDKFRKSLQNEGDRVFKAFAGEKTSMLEKMKDTMHKYVGSSSSIFARKAGLEKTSSVVKNYYSEQLKRQEDMIKRLQRKMDDREEKLYKQFGQLEASMNKLNSQMNYFAQA</sequence>
<keyword evidence="8" id="KW-0969">Cilium</keyword>
<comment type="subunit">
    <text evidence="2 5">Homopentamer.</text>
</comment>
<name>A0ABR7K0J8_9FIRM</name>